<evidence type="ECO:0000256" key="1">
    <source>
        <dbReference type="SAM" id="MobiDB-lite"/>
    </source>
</evidence>
<protein>
    <submittedName>
        <fullName evidence="2">Uncharacterized protein</fullName>
    </submittedName>
</protein>
<sequence length="524" mass="57119">MPSKKSLQAVRQCKKPLDISSTRLPTPSQPTSLSSPTSDVPALEIPPSPAPMDPPSDEEFPRSVAVPLRATRSSKRKSEVTSDLSDADFAAPAKKKPGPKPKVRTVKPSSEGDSSEPVKPPRKKPGPKPKPKAKPVPKPKKSDKDVESDEEDIEIVTPATVTPKMVFMIPEAATEGHQRLSIKSSTSFDDAIELMHETIGCVGVERKPTLAYKFSTANKTASAINLRTEEDWEGLVTDVLAKIKTKKDIQINISVLPVNYMVSLRAKNKKKTPTNKTGRGKDKLTVMDLDHNDSVDESDDDEDVEAGEKRALSELDAEYRKCVRCGPSVMCKIDRGGSHISLSFPQRRAWAVSLACGTKGVTKTTPPDAGALFSMFHRPAKAPTPPPLPVQSHPQYPYFPPMPPVGYGTPGFPGYMHMSAGPPAPTQHHVMSSDPPDDADAYPLIVDFIETLITKVPQRQSLREAGQNLRALAYYGIDELTTLTVDELGTDKFGNILRGDAAYLLGQVKKEVKRLDKVARSARL</sequence>
<feature type="compositionally biased region" description="Pro residues" evidence="1">
    <location>
        <begin position="44"/>
        <end position="54"/>
    </location>
</feature>
<feature type="region of interest" description="Disordered" evidence="1">
    <location>
        <begin position="1"/>
        <end position="153"/>
    </location>
</feature>
<dbReference type="Proteomes" id="UP000623467">
    <property type="component" value="Unassembled WGS sequence"/>
</dbReference>
<feature type="compositionally biased region" description="Basic residues" evidence="1">
    <location>
        <begin position="93"/>
        <end position="105"/>
    </location>
</feature>
<feature type="region of interest" description="Disordered" evidence="1">
    <location>
        <begin position="269"/>
        <end position="307"/>
    </location>
</feature>
<evidence type="ECO:0000313" key="2">
    <source>
        <dbReference type="EMBL" id="KAF7335979.1"/>
    </source>
</evidence>
<gene>
    <name evidence="2" type="ORF">MSAN_02311600</name>
</gene>
<keyword evidence="3" id="KW-1185">Reference proteome</keyword>
<feature type="compositionally biased region" description="Acidic residues" evidence="1">
    <location>
        <begin position="295"/>
        <end position="305"/>
    </location>
</feature>
<dbReference type="EMBL" id="JACAZH010000038">
    <property type="protein sequence ID" value="KAF7335979.1"/>
    <property type="molecule type" value="Genomic_DNA"/>
</dbReference>
<accession>A0A8H7CFQ2</accession>
<organism evidence="2 3">
    <name type="scientific">Mycena sanguinolenta</name>
    <dbReference type="NCBI Taxonomy" id="230812"/>
    <lineage>
        <taxon>Eukaryota</taxon>
        <taxon>Fungi</taxon>
        <taxon>Dikarya</taxon>
        <taxon>Basidiomycota</taxon>
        <taxon>Agaricomycotina</taxon>
        <taxon>Agaricomycetes</taxon>
        <taxon>Agaricomycetidae</taxon>
        <taxon>Agaricales</taxon>
        <taxon>Marasmiineae</taxon>
        <taxon>Mycenaceae</taxon>
        <taxon>Mycena</taxon>
    </lineage>
</organism>
<dbReference type="OrthoDB" id="2994402at2759"/>
<name>A0A8H7CFQ2_9AGAR</name>
<feature type="compositionally biased region" description="Low complexity" evidence="1">
    <location>
        <begin position="20"/>
        <end position="38"/>
    </location>
</feature>
<feature type="compositionally biased region" description="Basic residues" evidence="1">
    <location>
        <begin position="120"/>
        <end position="139"/>
    </location>
</feature>
<feature type="compositionally biased region" description="Basic and acidic residues" evidence="1">
    <location>
        <begin position="279"/>
        <end position="294"/>
    </location>
</feature>
<dbReference type="AlphaFoldDB" id="A0A8H7CFQ2"/>
<proteinExistence type="predicted"/>
<comment type="caution">
    <text evidence="2">The sequence shown here is derived from an EMBL/GenBank/DDBJ whole genome shotgun (WGS) entry which is preliminary data.</text>
</comment>
<reference evidence="2" key="1">
    <citation type="submission" date="2020-05" db="EMBL/GenBank/DDBJ databases">
        <title>Mycena genomes resolve the evolution of fungal bioluminescence.</title>
        <authorList>
            <person name="Tsai I.J."/>
        </authorList>
    </citation>
    <scope>NUCLEOTIDE SEQUENCE</scope>
    <source>
        <strain evidence="2">160909Yilan</strain>
    </source>
</reference>
<evidence type="ECO:0000313" key="3">
    <source>
        <dbReference type="Proteomes" id="UP000623467"/>
    </source>
</evidence>